<protein>
    <recommendedName>
        <fullName evidence="3">SGNH/GDSL hydrolase family protein</fullName>
    </recommendedName>
</protein>
<dbReference type="SUPFAM" id="SSF52266">
    <property type="entry name" value="SGNH hydrolase"/>
    <property type="match status" value="1"/>
</dbReference>
<comment type="caution">
    <text evidence="1">The sequence shown here is derived from an EMBL/GenBank/DDBJ whole genome shotgun (WGS) entry which is preliminary data.</text>
</comment>
<dbReference type="Proteomes" id="UP000546536">
    <property type="component" value="Unassembled WGS sequence"/>
</dbReference>
<sequence length="886" mass="96148">MANLPTAAEFVGNTVNHVQFKAALKLLVENVLSADTFQAAFTYVDSTQFTQGIYVRPSGEEATSNTLAATGYIPVVEGQAYSIYSMFISTAPLVWFDKNKVMLSSEYAQQTTLSEKVYVAPAGAVFVRVNFYGTASASKPYLKSVMYDVLKLNKWFETHQLQVLKANYEAYANQFTTYVDASKFTQGTYVGADGLERQNVSFASTGYIPVVAGQKYTAYTRLSSNTPILWFDKNKVLISFEYANQTTLSEYEYTAPAQAAFMRINLSGIAATVKPYVKSKVYILSILDAWFNQYQVPVVSSMIQDAIQGQTSGGSSTPSVSNSVVDALILQGQAPYWVKRAQDGSAAILDFDCDKNKFFYRGTEYSTLVDAINAVGGLSKVIDEATKAFVLNGNYNENALNSVKEADASSKDFDGSKFVTVNTTVSKNNNALVLTQTSGTTGSSATLEFKVKANTTYLIKSANSTGKQGVRLSIQNGSGASILPIGAWNSATEELREFISGAVDDTYKLKIELPGNGATSYLSYCKIYESVAFAGLNRDGFTLVADFTPSEMTASYETYLQVGQTGSRANYTNHIAVVRGQNGHTYPIASNMLKRDGAYGAYIPASDTGDNIAQIGEKSTLVMSVGGGFVALSSGFRTKLQKVNHDLVSLMNSAMISVGCSGTGGGQKATALLNRFTVFSKAFKDPAHSVEFFTSQQSKFLLLGDSFATLELAKLIQTETGIKTLRDGAGGTSLRQQANRLEAEPKLWDCQLIIMDGGFEFKEKYGQGYLDAIERVITCLEAAGHSRYYYVQPSPGGYDDYSIGTARRASWDEGQAEIKKLIGASRYIPTLSQMQAYGSGSQSDNALIAKGLMPANLRADDIHENTLGLSYRAQIISNWISSNPLE</sequence>
<dbReference type="EMBL" id="JABERG010000016">
    <property type="protein sequence ID" value="NNH88177.1"/>
    <property type="molecule type" value="Genomic_DNA"/>
</dbReference>
<keyword evidence="2" id="KW-1185">Reference proteome</keyword>
<evidence type="ECO:0008006" key="3">
    <source>
        <dbReference type="Google" id="ProtNLM"/>
    </source>
</evidence>
<evidence type="ECO:0000313" key="2">
    <source>
        <dbReference type="Proteomes" id="UP000546536"/>
    </source>
</evidence>
<gene>
    <name evidence="1" type="ORF">HLH13_10785</name>
</gene>
<dbReference type="RefSeq" id="WP_171544682.1">
    <property type="nucleotide sequence ID" value="NZ_JABERG010000016.1"/>
</dbReference>
<evidence type="ECO:0000313" key="1">
    <source>
        <dbReference type="EMBL" id="NNH88177.1"/>
    </source>
</evidence>
<reference evidence="1 2" key="1">
    <citation type="submission" date="2020-04" db="EMBL/GenBank/DDBJ databases">
        <title>Acinetobacter Taxon 24.</title>
        <authorList>
            <person name="Nemec A."/>
            <person name="Radolfova-Krizova L."/>
            <person name="Higgins P.G."/>
            <person name="Spanelova P."/>
        </authorList>
    </citation>
    <scope>NUCLEOTIDE SEQUENCE [LARGE SCALE GENOMIC DNA]</scope>
    <source>
        <strain evidence="1 2">ANC 4279</strain>
    </source>
</reference>
<name>A0ABX1V6J8_9GAMM</name>
<proteinExistence type="predicted"/>
<accession>A0ABX1V6J8</accession>
<organism evidence="1 2">
    <name type="scientific">Acinetobacter terrae</name>
    <dbReference type="NCBI Taxonomy" id="2731247"/>
    <lineage>
        <taxon>Bacteria</taxon>
        <taxon>Pseudomonadati</taxon>
        <taxon>Pseudomonadota</taxon>
        <taxon>Gammaproteobacteria</taxon>
        <taxon>Moraxellales</taxon>
        <taxon>Moraxellaceae</taxon>
        <taxon>Acinetobacter</taxon>
        <taxon>Acinetobacter Taxon 24</taxon>
    </lineage>
</organism>